<name>A0A8J2KJG5_9HEXA</name>
<dbReference type="AlphaFoldDB" id="A0A8J2KJG5"/>
<proteinExistence type="predicted"/>
<gene>
    <name evidence="2" type="ORF">AFUS01_LOCUS26667</name>
</gene>
<feature type="region of interest" description="Disordered" evidence="1">
    <location>
        <begin position="40"/>
        <end position="61"/>
    </location>
</feature>
<feature type="non-terminal residue" evidence="2">
    <location>
        <position position="106"/>
    </location>
</feature>
<accession>A0A8J2KJG5</accession>
<evidence type="ECO:0000313" key="2">
    <source>
        <dbReference type="EMBL" id="CAG7816030.1"/>
    </source>
</evidence>
<keyword evidence="3" id="KW-1185">Reference proteome</keyword>
<evidence type="ECO:0000256" key="1">
    <source>
        <dbReference type="SAM" id="MobiDB-lite"/>
    </source>
</evidence>
<organism evidence="2 3">
    <name type="scientific">Allacma fusca</name>
    <dbReference type="NCBI Taxonomy" id="39272"/>
    <lineage>
        <taxon>Eukaryota</taxon>
        <taxon>Metazoa</taxon>
        <taxon>Ecdysozoa</taxon>
        <taxon>Arthropoda</taxon>
        <taxon>Hexapoda</taxon>
        <taxon>Collembola</taxon>
        <taxon>Symphypleona</taxon>
        <taxon>Sminthuridae</taxon>
        <taxon>Allacma</taxon>
    </lineage>
</organism>
<evidence type="ECO:0000313" key="3">
    <source>
        <dbReference type="Proteomes" id="UP000708208"/>
    </source>
</evidence>
<dbReference type="Proteomes" id="UP000708208">
    <property type="component" value="Unassembled WGS sequence"/>
</dbReference>
<dbReference type="EMBL" id="CAJVCH010359072">
    <property type="protein sequence ID" value="CAG7816030.1"/>
    <property type="molecule type" value="Genomic_DNA"/>
</dbReference>
<feature type="compositionally biased region" description="Polar residues" evidence="1">
    <location>
        <begin position="44"/>
        <end position="61"/>
    </location>
</feature>
<reference evidence="2" key="1">
    <citation type="submission" date="2021-06" db="EMBL/GenBank/DDBJ databases">
        <authorList>
            <person name="Hodson N. C."/>
            <person name="Mongue J. A."/>
            <person name="Jaron S. K."/>
        </authorList>
    </citation>
    <scope>NUCLEOTIDE SEQUENCE</scope>
</reference>
<protein>
    <submittedName>
        <fullName evidence="2">Uncharacterized protein</fullName>
    </submittedName>
</protein>
<sequence>CTCGFLSEYRNQFNPHRLKAACPNEKPWWNGRELTSKFDPTHPSYPSYTTSHSNSTSEGLSTYTKDYRGMYGDPAPLCSPEGEIERAEKNLSKKKDKKQKFYNNYC</sequence>
<comment type="caution">
    <text evidence="2">The sequence shown here is derived from an EMBL/GenBank/DDBJ whole genome shotgun (WGS) entry which is preliminary data.</text>
</comment>